<evidence type="ECO:0000313" key="2">
    <source>
        <dbReference type="Proteomes" id="UP000233551"/>
    </source>
</evidence>
<evidence type="ECO:0000313" key="1">
    <source>
        <dbReference type="EMBL" id="PKI46285.1"/>
    </source>
</evidence>
<organism evidence="1 2">
    <name type="scientific">Punica granatum</name>
    <name type="common">Pomegranate</name>
    <dbReference type="NCBI Taxonomy" id="22663"/>
    <lineage>
        <taxon>Eukaryota</taxon>
        <taxon>Viridiplantae</taxon>
        <taxon>Streptophyta</taxon>
        <taxon>Embryophyta</taxon>
        <taxon>Tracheophyta</taxon>
        <taxon>Spermatophyta</taxon>
        <taxon>Magnoliopsida</taxon>
        <taxon>eudicotyledons</taxon>
        <taxon>Gunneridae</taxon>
        <taxon>Pentapetalae</taxon>
        <taxon>rosids</taxon>
        <taxon>malvids</taxon>
        <taxon>Myrtales</taxon>
        <taxon>Lythraceae</taxon>
        <taxon>Punica</taxon>
    </lineage>
</organism>
<accession>A0A2I0IQL1</accession>
<reference evidence="1 2" key="1">
    <citation type="submission" date="2017-11" db="EMBL/GenBank/DDBJ databases">
        <title>De-novo sequencing of pomegranate (Punica granatum L.) genome.</title>
        <authorList>
            <person name="Akparov Z."/>
            <person name="Amiraslanov A."/>
            <person name="Hajiyeva S."/>
            <person name="Abbasov M."/>
            <person name="Kaur K."/>
            <person name="Hamwieh A."/>
            <person name="Solovyev V."/>
            <person name="Salamov A."/>
            <person name="Braich B."/>
            <person name="Kosarev P."/>
            <person name="Mahmoud A."/>
            <person name="Hajiyev E."/>
            <person name="Babayeva S."/>
            <person name="Izzatullayeva V."/>
            <person name="Mammadov A."/>
            <person name="Mammadov A."/>
            <person name="Sharifova S."/>
            <person name="Ojaghi J."/>
            <person name="Eynullazada K."/>
            <person name="Bayramov B."/>
            <person name="Abdulazimova A."/>
            <person name="Shahmuradov I."/>
        </authorList>
    </citation>
    <scope>NUCLEOTIDE SEQUENCE [LARGE SCALE GENOMIC DNA]</scope>
    <source>
        <strain evidence="2">cv. AG2017</strain>
        <tissue evidence="1">Leaf</tissue>
    </source>
</reference>
<keyword evidence="2" id="KW-1185">Reference proteome</keyword>
<protein>
    <submittedName>
        <fullName evidence="1">Uncharacterized protein</fullName>
    </submittedName>
</protein>
<dbReference type="EMBL" id="PGOL01002653">
    <property type="protein sequence ID" value="PKI46285.1"/>
    <property type="molecule type" value="Genomic_DNA"/>
</dbReference>
<dbReference type="Proteomes" id="UP000233551">
    <property type="component" value="Unassembled WGS sequence"/>
</dbReference>
<name>A0A2I0IQL1_PUNGR</name>
<gene>
    <name evidence="1" type="ORF">CRG98_033325</name>
</gene>
<proteinExistence type="predicted"/>
<comment type="caution">
    <text evidence="1">The sequence shown here is derived from an EMBL/GenBank/DDBJ whole genome shotgun (WGS) entry which is preliminary data.</text>
</comment>
<sequence>MSHSPSAVHRLDPQLISFPFLHLRDLQLDPFFSLSRTGPSLSSLCLSASVPSSVDSGFFSSLPYRPCPQLPTVSPRSISPSPPFSLSSSVAPTAHISLPQLTFPKNFRPQLRGNEPSAHRTFFPQHTLLQLDPCNPPQLLKPLHVLPLETAAAFTSSWLLQFPWSSWSCRGHRVVVVAPLFAAVVNPNDHLLPFS</sequence>
<dbReference type="AlphaFoldDB" id="A0A2I0IQL1"/>